<dbReference type="InterPro" id="IPR046341">
    <property type="entry name" value="SET_dom_sf"/>
</dbReference>
<feature type="domain" description="CCHC FOG-type" evidence="15">
    <location>
        <begin position="724"/>
        <end position="757"/>
    </location>
</feature>
<keyword evidence="6" id="KW-0862">Zinc</keyword>
<feature type="compositionally biased region" description="Polar residues" evidence="13">
    <location>
        <begin position="709"/>
        <end position="722"/>
    </location>
</feature>
<comment type="subcellular location">
    <subcellularLocation>
        <location evidence="1">Nucleus</location>
    </subcellularLocation>
</comment>
<dbReference type="GO" id="GO:0000122">
    <property type="term" value="P:negative regulation of transcription by RNA polymerase II"/>
    <property type="evidence" value="ECO:0007669"/>
    <property type="project" value="TreeGrafter"/>
</dbReference>
<dbReference type="Pfam" id="PF21182">
    <property type="entry name" value="FOG1-like_PR"/>
    <property type="match status" value="1"/>
</dbReference>
<keyword evidence="4" id="KW-0677">Repeat</keyword>
<evidence type="ECO:0008006" key="18">
    <source>
        <dbReference type="Google" id="ProtNLM"/>
    </source>
</evidence>
<dbReference type="SMART" id="SM00355">
    <property type="entry name" value="ZnF_C2H2"/>
    <property type="match status" value="8"/>
</dbReference>
<keyword evidence="7" id="KW-0805">Transcription regulation</keyword>
<dbReference type="GO" id="GO:0045944">
    <property type="term" value="P:positive regulation of transcription by RNA polymerase II"/>
    <property type="evidence" value="ECO:0007669"/>
    <property type="project" value="TreeGrafter"/>
</dbReference>
<feature type="compositionally biased region" description="Basic and acidic residues" evidence="13">
    <location>
        <begin position="15"/>
        <end position="25"/>
    </location>
</feature>
<dbReference type="PROSITE" id="PS00028">
    <property type="entry name" value="ZINC_FINGER_C2H2_1"/>
    <property type="match status" value="1"/>
</dbReference>
<dbReference type="InterPro" id="IPR039746">
    <property type="entry name" value="FOG"/>
</dbReference>
<feature type="region of interest" description="Disordered" evidence="13">
    <location>
        <begin position="1"/>
        <end position="32"/>
    </location>
</feature>
<evidence type="ECO:0000256" key="6">
    <source>
        <dbReference type="ARBA" id="ARBA00022833"/>
    </source>
</evidence>
<keyword evidence="9" id="KW-0010">Activator</keyword>
<dbReference type="PROSITE" id="PS51810">
    <property type="entry name" value="ZF_CCHC_FOG"/>
    <property type="match status" value="4"/>
</dbReference>
<dbReference type="PANTHER" id="PTHR12958">
    <property type="entry name" value="FRIEND OF GATA2-RELATED"/>
    <property type="match status" value="1"/>
</dbReference>
<dbReference type="InterPro" id="IPR034731">
    <property type="entry name" value="Znf_CCHC_FOG"/>
</dbReference>
<keyword evidence="17" id="KW-1185">Reference proteome</keyword>
<keyword evidence="2" id="KW-0678">Repressor</keyword>
<dbReference type="GO" id="GO:0003677">
    <property type="term" value="F:DNA binding"/>
    <property type="evidence" value="ECO:0007669"/>
    <property type="project" value="UniProtKB-KW"/>
</dbReference>
<feature type="region of interest" description="Disordered" evidence="13">
    <location>
        <begin position="1092"/>
        <end position="1153"/>
    </location>
</feature>
<dbReference type="InterPro" id="IPR049361">
    <property type="entry name" value="ZFPM1/2_PR"/>
</dbReference>
<comment type="caution">
    <text evidence="16">The sequence shown here is derived from an EMBL/GenBank/DDBJ whole genome shotgun (WGS) entry which is preliminary data.</text>
</comment>
<accession>A0A8T3DZU2</accession>
<feature type="domain" description="CCHC FOG-type" evidence="15">
    <location>
        <begin position="588"/>
        <end position="621"/>
    </location>
</feature>
<feature type="compositionally biased region" description="Polar residues" evidence="13">
    <location>
        <begin position="641"/>
        <end position="652"/>
    </location>
</feature>
<dbReference type="OrthoDB" id="8742770at2759"/>
<feature type="domain" description="C2H2-type" evidence="14">
    <location>
        <begin position="410"/>
        <end position="432"/>
    </location>
</feature>
<dbReference type="Gene3D" id="3.30.160.60">
    <property type="entry name" value="Classic Zinc Finger"/>
    <property type="match status" value="1"/>
</dbReference>
<feature type="compositionally biased region" description="Polar residues" evidence="13">
    <location>
        <begin position="1095"/>
        <end position="1132"/>
    </location>
</feature>
<evidence type="ECO:0000256" key="11">
    <source>
        <dbReference type="ARBA" id="ARBA00023242"/>
    </source>
</evidence>
<protein>
    <recommendedName>
        <fullName evidence="18">Zinc finger protein ZFPM2</fullName>
    </recommendedName>
</protein>
<gene>
    <name evidence="16" type="ORF">AGOR_G00039490</name>
</gene>
<keyword evidence="8" id="KW-0238">DNA-binding</keyword>
<dbReference type="InterPro" id="IPR036236">
    <property type="entry name" value="Znf_C2H2_sf"/>
</dbReference>
<dbReference type="GO" id="GO:0061629">
    <property type="term" value="F:RNA polymerase II-specific DNA-binding transcription factor binding"/>
    <property type="evidence" value="ECO:0007669"/>
    <property type="project" value="InterPro"/>
</dbReference>
<feature type="domain" description="C2H2-type" evidence="14">
    <location>
        <begin position="298"/>
        <end position="325"/>
    </location>
</feature>
<dbReference type="Pfam" id="PF25445">
    <property type="entry name" value="CCHC_ZFPM2"/>
    <property type="match status" value="1"/>
</dbReference>
<evidence type="ECO:0000259" key="15">
    <source>
        <dbReference type="PROSITE" id="PS51810"/>
    </source>
</evidence>
<evidence type="ECO:0000256" key="13">
    <source>
        <dbReference type="SAM" id="MobiDB-lite"/>
    </source>
</evidence>
<feature type="region of interest" description="Disordered" evidence="13">
    <location>
        <begin position="670"/>
        <end position="726"/>
    </location>
</feature>
<evidence type="ECO:0000313" key="17">
    <source>
        <dbReference type="Proteomes" id="UP000829720"/>
    </source>
</evidence>
<dbReference type="InterPro" id="IPR059121">
    <property type="entry name" value="CCHC_ZFPM2-like"/>
</dbReference>
<name>A0A8T3DZU2_9TELE</name>
<dbReference type="AlphaFoldDB" id="A0A8T3DZU2"/>
<feature type="compositionally biased region" description="Basic residues" evidence="13">
    <location>
        <begin position="1"/>
        <end position="13"/>
    </location>
</feature>
<reference evidence="16" key="1">
    <citation type="submission" date="2021-01" db="EMBL/GenBank/DDBJ databases">
        <authorList>
            <person name="Zahm M."/>
            <person name="Roques C."/>
            <person name="Cabau C."/>
            <person name="Klopp C."/>
            <person name="Donnadieu C."/>
            <person name="Jouanno E."/>
            <person name="Lampietro C."/>
            <person name="Louis A."/>
            <person name="Herpin A."/>
            <person name="Echchiki A."/>
            <person name="Berthelot C."/>
            <person name="Parey E."/>
            <person name="Roest-Crollius H."/>
            <person name="Braasch I."/>
            <person name="Postlethwait J."/>
            <person name="Bobe J."/>
            <person name="Montfort J."/>
            <person name="Bouchez O."/>
            <person name="Begum T."/>
            <person name="Mejri S."/>
            <person name="Adams A."/>
            <person name="Chen W.-J."/>
            <person name="Guiguen Y."/>
        </authorList>
    </citation>
    <scope>NUCLEOTIDE SEQUENCE</scope>
    <source>
        <tissue evidence="16">Blood</tissue>
    </source>
</reference>
<dbReference type="GO" id="GO:0030154">
    <property type="term" value="P:cell differentiation"/>
    <property type="evidence" value="ECO:0007669"/>
    <property type="project" value="UniProtKB-ARBA"/>
</dbReference>
<dbReference type="GO" id="GO:0009653">
    <property type="term" value="P:anatomical structure morphogenesis"/>
    <property type="evidence" value="ECO:0007669"/>
    <property type="project" value="UniProtKB-ARBA"/>
</dbReference>
<evidence type="ECO:0000256" key="3">
    <source>
        <dbReference type="ARBA" id="ARBA00022723"/>
    </source>
</evidence>
<feature type="region of interest" description="Disordered" evidence="13">
    <location>
        <begin position="1038"/>
        <end position="1071"/>
    </location>
</feature>
<feature type="domain" description="CCHC FOG-type" evidence="15">
    <location>
        <begin position="1153"/>
        <end position="1186"/>
    </location>
</feature>
<evidence type="ECO:0000256" key="2">
    <source>
        <dbReference type="ARBA" id="ARBA00022491"/>
    </source>
</evidence>
<dbReference type="InterPro" id="IPR013087">
    <property type="entry name" value="Znf_C2H2_type"/>
</dbReference>
<sequence length="1191" mass="132298">MSRRKQSNPRQIKRLLVDGQREKNENCISNENELTATEDFTMEENSSADLNPHNSKDVDFFCNQGLLVDGQREKNENCISNENELTATEDFTMEENSSADLNPHNSKDVDFFCNQGEEAVPEEAGEVDGDIQHRKFRPPPLESEVWVGPGELEVVHKNRERRIHSRQQLAVGTTWGPFEGKIEKSKEWMHREAPLALTEGPRWLLDLTWLQAEDNKNNCVVYSKGGQLWCTTTKHIAEGEELVAFAVDFNLQLQAVSHMSSLTEGMYPARLLDSIPLLPQQAAMASILPTAIVNKDIFPCKACGIWFRSERNLQAHLMYYCSGRQARPETTLEKGESTHQIPSVCPFPQCNKCCLGPRALEMHLATHSGVKMEETLPPGTRLKCIICTYTADSLISFQHHILSHLSQTAFRCNRCHISFQSHMELIQHQDLHRHGGGALHREGDGKRSPRLSEESLQQARAELAYGKDVLQAPNSVQNEEICSNAKLERAEKMSKFSAQKEDGNLANKASFLYPRVKSEPSSPRPASSPVQANVGSAFPVGPHLSQFNFPQDIAMVPQASEILAKMSELVHRRLQHGANAYPHLIYSPLVPKGATCFECNITFNNLDNYFVHKKHYCNSRWQDLAKSPNYSSGLDKAAETISPNSRHSSVSMHSPHLSEADNRLMQSAGLNSSVPHLTNGSVKVPDKETLGQIKKSSMPTGPEEKPNGIQANLNSPNTSLVESENDSSKTTCEACKITFSRHENYMVHKQYYCAGRHDPPTKRSGMNKISMQRTMRTRKRKKLYEMGLPDQEQRLAHIRSPGFLMVPALGSHCTSQEPIDSSDSQLHPQCNMYPGMVPKHLDASLAVTKSALVSKCNAIDQQEIDAPIDLSKKCSPHSDKTCNSPKRFMDYHECTVCKIGFNKVEDYLAHKQNFCPVTIPKPETGFLDQAVFPGLKSERNNPNNIHDKVPSKCDKNGNSELGVQNSAVFPTQIGALPVLKAASEAQLFPQKDENKTAILPHCFYPQALKKLKGSEEILPYYGIKPTDYVHGSLVKQGPLEEQSPSEGTVGGKDQLTPNGYPHPGKELLPLLPNNRGMVASINGVHKAEERAVGPVTSQQENLPHSSQTPNSRSSPTWGAENPSDSNENISPSPKSPNEEAAPPTAKGVNGMTPTTGGSKYCRLCDIQFSSLSNFITHKKFYCLSHAADHVK</sequence>
<feature type="domain" description="CCHC FOG-type" evidence="15">
    <location>
        <begin position="292"/>
        <end position="325"/>
    </location>
</feature>
<evidence type="ECO:0000256" key="8">
    <source>
        <dbReference type="ARBA" id="ARBA00023125"/>
    </source>
</evidence>
<evidence type="ECO:0000256" key="5">
    <source>
        <dbReference type="ARBA" id="ARBA00022771"/>
    </source>
</evidence>
<proteinExistence type="predicted"/>
<dbReference type="GO" id="GO:0005634">
    <property type="term" value="C:nucleus"/>
    <property type="evidence" value="ECO:0007669"/>
    <property type="project" value="UniProtKB-SubCell"/>
</dbReference>
<dbReference type="Gene3D" id="2.170.270.10">
    <property type="entry name" value="SET domain"/>
    <property type="match status" value="1"/>
</dbReference>
<evidence type="ECO:0000256" key="10">
    <source>
        <dbReference type="ARBA" id="ARBA00023163"/>
    </source>
</evidence>
<evidence type="ECO:0000256" key="9">
    <source>
        <dbReference type="ARBA" id="ARBA00023159"/>
    </source>
</evidence>
<dbReference type="Proteomes" id="UP000829720">
    <property type="component" value="Unassembled WGS sequence"/>
</dbReference>
<dbReference type="Pfam" id="PF12874">
    <property type="entry name" value="zf-met"/>
    <property type="match status" value="1"/>
</dbReference>
<dbReference type="PANTHER" id="PTHR12958:SF5">
    <property type="entry name" value="ZINC FINGER PROTEIN ZFPM2"/>
    <property type="match status" value="1"/>
</dbReference>
<dbReference type="GO" id="GO:0008270">
    <property type="term" value="F:zinc ion binding"/>
    <property type="evidence" value="ECO:0007669"/>
    <property type="project" value="UniProtKB-KW"/>
</dbReference>
<feature type="region of interest" description="Disordered" evidence="13">
    <location>
        <begin position="632"/>
        <end position="657"/>
    </location>
</feature>
<dbReference type="EMBL" id="JAERUA010000003">
    <property type="protein sequence ID" value="KAI1901930.1"/>
    <property type="molecule type" value="Genomic_DNA"/>
</dbReference>
<feature type="compositionally biased region" description="Polar residues" evidence="13">
    <location>
        <begin position="670"/>
        <end position="681"/>
    </location>
</feature>
<evidence type="ECO:0000256" key="12">
    <source>
        <dbReference type="PROSITE-ProRule" id="PRU00042"/>
    </source>
</evidence>
<keyword evidence="3" id="KW-0479">Metal-binding</keyword>
<evidence type="ECO:0000259" key="14">
    <source>
        <dbReference type="PROSITE" id="PS50157"/>
    </source>
</evidence>
<dbReference type="GO" id="GO:0007507">
    <property type="term" value="P:heart development"/>
    <property type="evidence" value="ECO:0007669"/>
    <property type="project" value="TreeGrafter"/>
</dbReference>
<keyword evidence="5 12" id="KW-0863">Zinc-finger</keyword>
<organism evidence="16 17">
    <name type="scientific">Albula goreensis</name>
    <dbReference type="NCBI Taxonomy" id="1534307"/>
    <lineage>
        <taxon>Eukaryota</taxon>
        <taxon>Metazoa</taxon>
        <taxon>Chordata</taxon>
        <taxon>Craniata</taxon>
        <taxon>Vertebrata</taxon>
        <taxon>Euteleostomi</taxon>
        <taxon>Actinopterygii</taxon>
        <taxon>Neopterygii</taxon>
        <taxon>Teleostei</taxon>
        <taxon>Albuliformes</taxon>
        <taxon>Albulidae</taxon>
        <taxon>Albula</taxon>
    </lineage>
</organism>
<feature type="region of interest" description="Disordered" evidence="13">
    <location>
        <begin position="432"/>
        <end position="453"/>
    </location>
</feature>
<evidence type="ECO:0000256" key="4">
    <source>
        <dbReference type="ARBA" id="ARBA00022737"/>
    </source>
</evidence>
<evidence type="ECO:0000256" key="7">
    <source>
        <dbReference type="ARBA" id="ARBA00023015"/>
    </source>
</evidence>
<dbReference type="SUPFAM" id="SSF57667">
    <property type="entry name" value="beta-beta-alpha zinc fingers"/>
    <property type="match status" value="6"/>
</dbReference>
<keyword evidence="11" id="KW-0539">Nucleus</keyword>
<keyword evidence="10" id="KW-0804">Transcription</keyword>
<dbReference type="PROSITE" id="PS50157">
    <property type="entry name" value="ZINC_FINGER_C2H2_2"/>
    <property type="match status" value="2"/>
</dbReference>
<evidence type="ECO:0000256" key="1">
    <source>
        <dbReference type="ARBA" id="ARBA00004123"/>
    </source>
</evidence>
<evidence type="ECO:0000313" key="16">
    <source>
        <dbReference type="EMBL" id="KAI1901930.1"/>
    </source>
</evidence>